<name>F1A1Y0_DICPU</name>
<dbReference type="RefSeq" id="XP_003293674.1">
    <property type="nucleotide sequence ID" value="XM_003293626.1"/>
</dbReference>
<protein>
    <submittedName>
        <fullName evidence="2">Expressed protein</fullName>
    </submittedName>
</protein>
<reference evidence="3" key="1">
    <citation type="journal article" date="2011" name="Genome Biol.">
        <title>Comparative genomics of the social amoebae Dictyostelium discoideum and Dictyostelium purpureum.</title>
        <authorList>
            <consortium name="US DOE Joint Genome Institute (JGI-PGF)"/>
            <person name="Sucgang R."/>
            <person name="Kuo A."/>
            <person name="Tian X."/>
            <person name="Salerno W."/>
            <person name="Parikh A."/>
            <person name="Feasley C.L."/>
            <person name="Dalin E."/>
            <person name="Tu H."/>
            <person name="Huang E."/>
            <person name="Barry K."/>
            <person name="Lindquist E."/>
            <person name="Shapiro H."/>
            <person name="Bruce D."/>
            <person name="Schmutz J."/>
            <person name="Salamov A."/>
            <person name="Fey P."/>
            <person name="Gaudet P."/>
            <person name="Anjard C."/>
            <person name="Babu M.M."/>
            <person name="Basu S."/>
            <person name="Bushmanova Y."/>
            <person name="van der Wel H."/>
            <person name="Katoh-Kurasawa M."/>
            <person name="Dinh C."/>
            <person name="Coutinho P.M."/>
            <person name="Saito T."/>
            <person name="Elias M."/>
            <person name="Schaap P."/>
            <person name="Kay R.R."/>
            <person name="Henrissat B."/>
            <person name="Eichinger L."/>
            <person name="Rivero F."/>
            <person name="Putnam N.H."/>
            <person name="West C.M."/>
            <person name="Loomis W.F."/>
            <person name="Chisholm R.L."/>
            <person name="Shaulsky G."/>
            <person name="Strassmann J.E."/>
            <person name="Queller D.C."/>
            <person name="Kuspa A."/>
            <person name="Grigoriev I.V."/>
        </authorList>
    </citation>
    <scope>NUCLEOTIDE SEQUENCE [LARGE SCALE GENOMIC DNA]</scope>
    <source>
        <strain evidence="3">QSDP1</strain>
    </source>
</reference>
<dbReference type="InParanoid" id="F1A1Y0"/>
<sequence length="264" mass="29362">MASSLDDHNRSGFMRANQQQHLQQLQQIQLQQHLAHQQNFQLQNHFQFYPPNQHQFQIHHNPHQSYINSIPSPSGNGTIVGSNGITPSNEPSNQYYYNVYLGIYNQINNLCQKVNIQEEKLLFLQSIAKQNDDKFKEIESQLISLSQNIVGEDKFKDLGMSPLITTSSPVSSSTTPNGSTGSSNSSVLHLGSPSGAQSMHIPCQSSSVSPILPPLALPLAQSPHQQPLMQLSPHQQPQAQLVLSPQQKILNSPQLPLQQLQQTL</sequence>
<dbReference type="GeneID" id="10504989"/>
<evidence type="ECO:0000313" key="2">
    <source>
        <dbReference type="EMBL" id="EGC29809.1"/>
    </source>
</evidence>
<feature type="region of interest" description="Disordered" evidence="1">
    <location>
        <begin position="166"/>
        <end position="205"/>
    </location>
</feature>
<dbReference type="KEGG" id="dpp:DICPUDRAFT_93095"/>
<organism evidence="2 3">
    <name type="scientific">Dictyostelium purpureum</name>
    <name type="common">Slime mold</name>
    <dbReference type="NCBI Taxonomy" id="5786"/>
    <lineage>
        <taxon>Eukaryota</taxon>
        <taxon>Amoebozoa</taxon>
        <taxon>Evosea</taxon>
        <taxon>Eumycetozoa</taxon>
        <taxon>Dictyostelia</taxon>
        <taxon>Dictyosteliales</taxon>
        <taxon>Dictyosteliaceae</taxon>
        <taxon>Dictyostelium</taxon>
    </lineage>
</organism>
<evidence type="ECO:0000313" key="3">
    <source>
        <dbReference type="Proteomes" id="UP000001064"/>
    </source>
</evidence>
<accession>F1A1Y0</accession>
<proteinExistence type="predicted"/>
<evidence type="ECO:0000256" key="1">
    <source>
        <dbReference type="SAM" id="MobiDB-lite"/>
    </source>
</evidence>
<keyword evidence="3" id="KW-1185">Reference proteome</keyword>
<feature type="compositionally biased region" description="Low complexity" evidence="1">
    <location>
        <begin position="166"/>
        <end position="187"/>
    </location>
</feature>
<dbReference type="AlphaFoldDB" id="F1A1Y0"/>
<gene>
    <name evidence="2" type="ORF">DICPUDRAFT_93095</name>
</gene>
<dbReference type="VEuPathDB" id="AmoebaDB:DICPUDRAFT_93095"/>
<dbReference type="EMBL" id="GL871390">
    <property type="protein sequence ID" value="EGC29809.1"/>
    <property type="molecule type" value="Genomic_DNA"/>
</dbReference>
<dbReference type="Proteomes" id="UP000001064">
    <property type="component" value="Unassembled WGS sequence"/>
</dbReference>